<keyword evidence="3" id="KW-1185">Reference proteome</keyword>
<dbReference type="Proteomes" id="UP000032309">
    <property type="component" value="Unassembled WGS sequence"/>
</dbReference>
<reference evidence="3" key="1">
    <citation type="journal article" date="2015" name="Genome Announc.">
        <title>Draft Genome Sequence of an Anaerobic Ammonium-Oxidizing Bacterium, "Candidatus Brocadia sinica".</title>
        <authorList>
            <person name="Oshiki M."/>
            <person name="Shinyako-Hata K."/>
            <person name="Satoh H."/>
            <person name="Okabe S."/>
        </authorList>
    </citation>
    <scope>NUCLEOTIDE SEQUENCE [LARGE SCALE GENOMIC DNA]</scope>
    <source>
        <strain evidence="3">JPN1</strain>
    </source>
</reference>
<feature type="signal peptide" evidence="1">
    <location>
        <begin position="1"/>
        <end position="25"/>
    </location>
</feature>
<accession>A0ABQ0JYB9</accession>
<gene>
    <name evidence="2" type="ORF">BROSI_A2172</name>
</gene>
<protein>
    <recommendedName>
        <fullName evidence="4">Lipoprotein</fullName>
    </recommendedName>
</protein>
<evidence type="ECO:0000313" key="3">
    <source>
        <dbReference type="Proteomes" id="UP000032309"/>
    </source>
</evidence>
<keyword evidence="1" id="KW-0732">Signal</keyword>
<comment type="caution">
    <text evidence="2">The sequence shown here is derived from an EMBL/GenBank/DDBJ whole genome shotgun (WGS) entry which is preliminary data.</text>
</comment>
<sequence length="69" mass="7873">MIKQKTSLTNILFFIISVAVLWCSASCSPTDKYHSKRHDDTMKKDIDAAHRDIDRVLGLDEPSPLIEEK</sequence>
<feature type="chain" id="PRO_5047399172" description="Lipoprotein" evidence="1">
    <location>
        <begin position="26"/>
        <end position="69"/>
    </location>
</feature>
<organism evidence="2 3">
    <name type="scientific">Candidatus Brocadia sinica JPN1</name>
    <dbReference type="NCBI Taxonomy" id="1197129"/>
    <lineage>
        <taxon>Bacteria</taxon>
        <taxon>Pseudomonadati</taxon>
        <taxon>Planctomycetota</taxon>
        <taxon>Candidatus Brocadiia</taxon>
        <taxon>Candidatus Brocadiales</taxon>
        <taxon>Candidatus Brocadiaceae</taxon>
        <taxon>Candidatus Brocadia</taxon>
    </lineage>
</organism>
<evidence type="ECO:0000313" key="2">
    <source>
        <dbReference type="EMBL" id="GAN33643.1"/>
    </source>
</evidence>
<evidence type="ECO:0008006" key="4">
    <source>
        <dbReference type="Google" id="ProtNLM"/>
    </source>
</evidence>
<evidence type="ECO:0000256" key="1">
    <source>
        <dbReference type="SAM" id="SignalP"/>
    </source>
</evidence>
<dbReference type="EMBL" id="BAFN01000001">
    <property type="protein sequence ID" value="GAN33643.1"/>
    <property type="molecule type" value="Genomic_DNA"/>
</dbReference>
<name>A0ABQ0JYB9_9BACT</name>
<proteinExistence type="predicted"/>
<dbReference type="RefSeq" id="WP_052563735.1">
    <property type="nucleotide sequence ID" value="NZ_BAFN01000001.1"/>
</dbReference>